<protein>
    <submittedName>
        <fullName evidence="2">Hydrolase, alpha/beta fold family</fullName>
    </submittedName>
</protein>
<proteinExistence type="predicted"/>
<dbReference type="RefSeq" id="WP_054018828.1">
    <property type="nucleotide sequence ID" value="NZ_BBYR01000009.1"/>
</dbReference>
<dbReference type="GO" id="GO:0004806">
    <property type="term" value="F:triacylglycerol lipase activity"/>
    <property type="evidence" value="ECO:0007669"/>
    <property type="project" value="TreeGrafter"/>
</dbReference>
<dbReference type="Pfam" id="PF00561">
    <property type="entry name" value="Abhydrolase_1"/>
    <property type="match status" value="1"/>
</dbReference>
<dbReference type="AlphaFoldDB" id="A0A0K8NXQ6"/>
<accession>A0A0K8NXQ6</accession>
<dbReference type="Proteomes" id="UP000037660">
    <property type="component" value="Unassembled WGS sequence"/>
</dbReference>
<dbReference type="PANTHER" id="PTHR43433">
    <property type="entry name" value="HYDROLASE, ALPHA/BETA FOLD FAMILY PROTEIN"/>
    <property type="match status" value="1"/>
</dbReference>
<dbReference type="SUPFAM" id="SSF53474">
    <property type="entry name" value="alpha/beta-Hydrolases"/>
    <property type="match status" value="1"/>
</dbReference>
<evidence type="ECO:0000259" key="1">
    <source>
        <dbReference type="Pfam" id="PF00561"/>
    </source>
</evidence>
<name>A0A0K8NXQ6_PISS1</name>
<gene>
    <name evidence="2" type="ORF">ISF6_5423</name>
</gene>
<evidence type="ECO:0000313" key="3">
    <source>
        <dbReference type="Proteomes" id="UP000037660"/>
    </source>
</evidence>
<keyword evidence="2" id="KW-0378">Hydrolase</keyword>
<dbReference type="EMBL" id="BBYR01000009">
    <property type="protein sequence ID" value="GAP34715.1"/>
    <property type="molecule type" value="Genomic_DNA"/>
</dbReference>
<keyword evidence="3" id="KW-1185">Reference proteome</keyword>
<feature type="domain" description="AB hydrolase-1" evidence="1">
    <location>
        <begin position="22"/>
        <end position="274"/>
    </location>
</feature>
<sequence length="292" mass="31758">MQLSANGIHLEVDDRGPAAGEPLLLVMGLGMQLIAWPEGLVDALVARGFRVVRLDNRDAGLSQSFDAAGRPALWLEALRHRGGWPLRPAYTLADMADDCAGVLEALGLRSAHVWGASMGGMIAQHLAHRHPHRVRSLGLVMTSSGAPTLPGPHWRLATLLLTPPRPDDRDAAIAHLVRIHRAIGSPRWPTPPDELRRRVATAVRRSHRPDGTARQFVAIAADGDRSRMLPEIRCPTTVLHGEHDPLVPVAAAHDLARLIPQARLVTIDGMGHDLPEALWPRFVDEIVRGAGR</sequence>
<evidence type="ECO:0000313" key="2">
    <source>
        <dbReference type="EMBL" id="GAP34715.1"/>
    </source>
</evidence>
<dbReference type="OrthoDB" id="9798888at2"/>
<dbReference type="InterPro" id="IPR050471">
    <property type="entry name" value="AB_hydrolase"/>
</dbReference>
<dbReference type="Gene3D" id="3.40.50.1820">
    <property type="entry name" value="alpha/beta hydrolase"/>
    <property type="match status" value="1"/>
</dbReference>
<dbReference type="GO" id="GO:0046503">
    <property type="term" value="P:glycerolipid catabolic process"/>
    <property type="evidence" value="ECO:0007669"/>
    <property type="project" value="TreeGrafter"/>
</dbReference>
<reference evidence="2 3" key="2">
    <citation type="journal article" date="2016" name="Science">
        <title>A bacterium that degrades and assimilates poly(ethylene terephthalate).</title>
        <authorList>
            <person name="Yoshida S."/>
            <person name="Hiraga K."/>
            <person name="Takehana T."/>
            <person name="Taniguchi I."/>
            <person name="Yamaji H."/>
            <person name="Maeda Y."/>
            <person name="Toyohara K."/>
            <person name="Miyamoto K."/>
            <person name="Kimura Y."/>
            <person name="Oda K."/>
        </authorList>
    </citation>
    <scope>NUCLEOTIDE SEQUENCE [LARGE SCALE GENOMIC DNA]</scope>
    <source>
        <strain evidence="3">NBRC 110686 / TISTR 2288 / 201-F6</strain>
    </source>
</reference>
<comment type="caution">
    <text evidence="2">The sequence shown here is derived from an EMBL/GenBank/DDBJ whole genome shotgun (WGS) entry which is preliminary data.</text>
</comment>
<dbReference type="PANTHER" id="PTHR43433:SF5">
    <property type="entry name" value="AB HYDROLASE-1 DOMAIN-CONTAINING PROTEIN"/>
    <property type="match status" value="1"/>
</dbReference>
<organism evidence="2 3">
    <name type="scientific">Piscinibacter sakaiensis</name>
    <name type="common">Ideonella sakaiensis</name>
    <dbReference type="NCBI Taxonomy" id="1547922"/>
    <lineage>
        <taxon>Bacteria</taxon>
        <taxon>Pseudomonadati</taxon>
        <taxon>Pseudomonadota</taxon>
        <taxon>Betaproteobacteria</taxon>
        <taxon>Burkholderiales</taxon>
        <taxon>Sphaerotilaceae</taxon>
        <taxon>Piscinibacter</taxon>
    </lineage>
</organism>
<dbReference type="STRING" id="1547922.ISF6_5423"/>
<dbReference type="InterPro" id="IPR029058">
    <property type="entry name" value="AB_hydrolase_fold"/>
</dbReference>
<dbReference type="InterPro" id="IPR000073">
    <property type="entry name" value="AB_hydrolase_1"/>
</dbReference>
<reference evidence="3" key="1">
    <citation type="submission" date="2015-07" db="EMBL/GenBank/DDBJ databases">
        <title>Discovery of a poly(ethylene terephthalate assimilation.</title>
        <authorList>
            <person name="Yoshida S."/>
            <person name="Hiraga K."/>
            <person name="Takehana T."/>
            <person name="Taniguchi I."/>
            <person name="Yamaji H."/>
            <person name="Maeda Y."/>
            <person name="Toyohara K."/>
            <person name="Miyamoto K."/>
            <person name="Kimura Y."/>
            <person name="Oda K."/>
        </authorList>
    </citation>
    <scope>NUCLEOTIDE SEQUENCE [LARGE SCALE GENOMIC DNA]</scope>
    <source>
        <strain evidence="3">NBRC 110686 / TISTR 2288 / 201-F6</strain>
    </source>
</reference>